<dbReference type="GO" id="GO:0030148">
    <property type="term" value="P:sphingolipid biosynthetic process"/>
    <property type="evidence" value="ECO:0007669"/>
    <property type="project" value="TreeGrafter"/>
</dbReference>
<dbReference type="InterPro" id="IPR002076">
    <property type="entry name" value="ELO_fam"/>
</dbReference>
<evidence type="ECO:0000256" key="1">
    <source>
        <dbReference type="ARBA" id="ARBA00004141"/>
    </source>
</evidence>
<dbReference type="InterPro" id="IPR030457">
    <property type="entry name" value="ELO_CS"/>
</dbReference>
<dbReference type="GO" id="GO:0019367">
    <property type="term" value="P:fatty acid elongation, saturated fatty acid"/>
    <property type="evidence" value="ECO:0007669"/>
    <property type="project" value="TreeGrafter"/>
</dbReference>
<gene>
    <name evidence="13" type="ORF">Tb05.5K5.170</name>
</gene>
<dbReference type="GO" id="GO:0009922">
    <property type="term" value="F:fatty acid elongase activity"/>
    <property type="evidence" value="ECO:0007669"/>
    <property type="project" value="InterPro"/>
</dbReference>
<evidence type="ECO:0000256" key="5">
    <source>
        <dbReference type="ARBA" id="ARBA00022692"/>
    </source>
</evidence>
<evidence type="ECO:0000256" key="2">
    <source>
        <dbReference type="ARBA" id="ARBA00007263"/>
    </source>
</evidence>
<dbReference type="PANTHER" id="PTHR11157">
    <property type="entry name" value="FATTY ACID ACYL TRANSFERASE-RELATED"/>
    <property type="match status" value="1"/>
</dbReference>
<dbReference type="GO" id="GO:0034626">
    <property type="term" value="P:fatty acid elongation, polyunsaturated fatty acid"/>
    <property type="evidence" value="ECO:0007669"/>
    <property type="project" value="TreeGrafter"/>
</dbReference>
<keyword evidence="7 12" id="KW-1133">Transmembrane helix</keyword>
<dbReference type="GO" id="GO:0042761">
    <property type="term" value="P:very long-chain fatty acid biosynthetic process"/>
    <property type="evidence" value="ECO:0007669"/>
    <property type="project" value="TreeGrafter"/>
</dbReference>
<dbReference type="Pfam" id="PF01151">
    <property type="entry name" value="ELO"/>
    <property type="match status" value="1"/>
</dbReference>
<dbReference type="PROSITE" id="PS01188">
    <property type="entry name" value="ELO"/>
    <property type="match status" value="1"/>
</dbReference>
<name>Q57UF1_9TRYP</name>
<evidence type="ECO:0000256" key="12">
    <source>
        <dbReference type="RuleBase" id="RU361115"/>
    </source>
</evidence>
<evidence type="ECO:0000256" key="6">
    <source>
        <dbReference type="ARBA" id="ARBA00022832"/>
    </source>
</evidence>
<evidence type="ECO:0000313" key="13">
    <source>
        <dbReference type="EMBL" id="AAX70768.1"/>
    </source>
</evidence>
<protein>
    <recommendedName>
        <fullName evidence="11 12">Elongation of fatty acids protein</fullName>
        <ecNumber evidence="12">2.3.1.-</ecNumber>
    </recommendedName>
</protein>
<feature type="transmembrane region" description="Helical" evidence="12">
    <location>
        <begin position="188"/>
        <end position="210"/>
    </location>
</feature>
<feature type="transmembrane region" description="Helical" evidence="12">
    <location>
        <begin position="216"/>
        <end position="237"/>
    </location>
</feature>
<accession>Q57UF1</accession>
<comment type="similarity">
    <text evidence="2 12">Belongs to the ELO family.</text>
</comment>
<feature type="transmembrane region" description="Helical" evidence="12">
    <location>
        <begin position="157"/>
        <end position="176"/>
    </location>
</feature>
<keyword evidence="8 12" id="KW-0443">Lipid metabolism</keyword>
<keyword evidence="4 12" id="KW-0808">Transferase</keyword>
<evidence type="ECO:0000256" key="10">
    <source>
        <dbReference type="ARBA" id="ARBA00023160"/>
    </source>
</evidence>
<evidence type="ECO:0000256" key="11">
    <source>
        <dbReference type="ARBA" id="ARBA00044291"/>
    </source>
</evidence>
<dbReference type="VEuPathDB" id="TriTrypDB:Tb05.5K5.170"/>
<feature type="transmembrane region" description="Helical" evidence="12">
    <location>
        <begin position="61"/>
        <end position="80"/>
    </location>
</feature>
<keyword evidence="5 12" id="KW-0812">Transmembrane</keyword>
<keyword evidence="9 12" id="KW-0472">Membrane</keyword>
<dbReference type="PANTHER" id="PTHR11157:SF133">
    <property type="entry name" value="ELONGATION OF FATTY ACIDS PROTEIN"/>
    <property type="match status" value="1"/>
</dbReference>
<comment type="catalytic activity">
    <reaction evidence="12">
        <text>an acyl-CoA + malonyl-CoA + H(+) = a 3-oxoacyl-CoA + CO2 + CoA</text>
        <dbReference type="Rhea" id="RHEA:50252"/>
        <dbReference type="ChEBI" id="CHEBI:15378"/>
        <dbReference type="ChEBI" id="CHEBI:16526"/>
        <dbReference type="ChEBI" id="CHEBI:57287"/>
        <dbReference type="ChEBI" id="CHEBI:57384"/>
        <dbReference type="ChEBI" id="CHEBI:58342"/>
        <dbReference type="ChEBI" id="CHEBI:90726"/>
    </reaction>
    <physiologicalReaction direction="left-to-right" evidence="12">
        <dbReference type="Rhea" id="RHEA:50253"/>
    </physiologicalReaction>
</comment>
<comment type="subcellular location">
    <subcellularLocation>
        <location evidence="1">Membrane</location>
        <topology evidence="1">Multi-pass membrane protein</topology>
    </subcellularLocation>
</comment>
<dbReference type="AlphaFoldDB" id="Q57UF1"/>
<feature type="transmembrane region" description="Helical" evidence="12">
    <location>
        <begin position="100"/>
        <end position="121"/>
    </location>
</feature>
<feature type="transmembrane region" description="Helical" evidence="12">
    <location>
        <begin position="133"/>
        <end position="151"/>
    </location>
</feature>
<dbReference type="EMBL" id="AC159452">
    <property type="protein sequence ID" value="AAX70768.1"/>
    <property type="molecule type" value="Genomic_DNA"/>
</dbReference>
<dbReference type="GO" id="GO:0005789">
    <property type="term" value="C:endoplasmic reticulum membrane"/>
    <property type="evidence" value="ECO:0007669"/>
    <property type="project" value="TreeGrafter"/>
</dbReference>
<dbReference type="EC" id="2.3.1.-" evidence="12"/>
<keyword evidence="3 12" id="KW-0444">Lipid biosynthesis</keyword>
<dbReference type="VEuPathDB" id="TriTrypDB:Tb1125.5.4530"/>
<organism evidence="13">
    <name type="scientific">Trypanosoma brucei</name>
    <dbReference type="NCBI Taxonomy" id="5691"/>
    <lineage>
        <taxon>Eukaryota</taxon>
        <taxon>Discoba</taxon>
        <taxon>Euglenozoa</taxon>
        <taxon>Kinetoplastea</taxon>
        <taxon>Metakinetoplastina</taxon>
        <taxon>Trypanosomatida</taxon>
        <taxon>Trypanosomatidae</taxon>
        <taxon>Trypanosoma</taxon>
    </lineage>
</organism>
<dbReference type="GO" id="GO:0034625">
    <property type="term" value="P:fatty acid elongation, monounsaturated fatty acid"/>
    <property type="evidence" value="ECO:0007669"/>
    <property type="project" value="TreeGrafter"/>
</dbReference>
<reference evidence="13" key="1">
    <citation type="submission" date="2005-04" db="EMBL/GenBank/DDBJ databases">
        <authorList>
            <person name="Ghedin E."/>
            <person name="Blandin G."/>
            <person name="Bartholomeu D."/>
            <person name="Caler E."/>
            <person name="Haas B."/>
            <person name="Hannick L."/>
            <person name="Shallom J."/>
            <person name="Hou L."/>
            <person name="Djikeng A."/>
            <person name="Feldblyum T."/>
            <person name="Hostetler J."/>
            <person name="Johnson J."/>
            <person name="Jones K."/>
            <person name="Koo H.L."/>
            <person name="Larkin C."/>
            <person name="Pai G."/>
            <person name="Peterson J."/>
            <person name="Khalak H.G."/>
            <person name="Salzberg S."/>
            <person name="Simpson A.J."/>
            <person name="Tallon L."/>
            <person name="Van Aken S."/>
            <person name="Wanless D."/>
            <person name="White O."/>
            <person name="Wortman J."/>
            <person name="Fraser C.M."/>
            <person name="El-Sayed N.M.A."/>
        </authorList>
    </citation>
    <scope>NUCLEOTIDE SEQUENCE</scope>
    <source>
        <strain evidence="13">GUTat10.1</strain>
    </source>
</reference>
<evidence type="ECO:0000256" key="9">
    <source>
        <dbReference type="ARBA" id="ARBA00023136"/>
    </source>
</evidence>
<keyword evidence="6 12" id="KW-0276">Fatty acid metabolism</keyword>
<proteinExistence type="inferred from homology"/>
<sequence length="257" mass="29576">MMDCRDASACQGVGSLCFFPYLNPLVSWHALVLGHLLYLFVVFVMRSIMRGRRALNMSRVLVVYNVLQICLSAAMAINLSPPLKNGVFNLSGKFCPDIEFWMFVHYCSKYIDMLDTVFILCKKKEDQLSFLHVYHHCTIGLIWGILLRNGLANGTAFFGTWINSSVHFLMYSHYLWTSLGYRNPFKFLLTKIQMLQFSLCILHAILVTLLDTQFTLGWNLLQLLYNASLLVLFLNFYMNSRGKGCAIEKKTTMRLCD</sequence>
<keyword evidence="10 12" id="KW-0275">Fatty acid biosynthesis</keyword>
<evidence type="ECO:0000256" key="3">
    <source>
        <dbReference type="ARBA" id="ARBA00022516"/>
    </source>
</evidence>
<evidence type="ECO:0000256" key="7">
    <source>
        <dbReference type="ARBA" id="ARBA00022989"/>
    </source>
</evidence>
<evidence type="ECO:0000256" key="4">
    <source>
        <dbReference type="ARBA" id="ARBA00022679"/>
    </source>
</evidence>
<dbReference type="VEuPathDB" id="TriTrypDB:Tbg972.5.6070"/>
<evidence type="ECO:0000256" key="8">
    <source>
        <dbReference type="ARBA" id="ARBA00023098"/>
    </source>
</evidence>
<feature type="transmembrane region" description="Helical" evidence="12">
    <location>
        <begin position="28"/>
        <end position="49"/>
    </location>
</feature>